<evidence type="ECO:0000313" key="3">
    <source>
        <dbReference type="EMBL" id="OMJ18716.1"/>
    </source>
</evidence>
<dbReference type="AlphaFoldDB" id="A0A1R1X867"/>
<name>A0A1R1X867_9FUNG</name>
<feature type="compositionally biased region" description="Basic and acidic residues" evidence="1">
    <location>
        <begin position="9"/>
        <end position="19"/>
    </location>
</feature>
<gene>
    <name evidence="2" type="ORF">AYI70_g10104</name>
    <name evidence="3" type="ORF">AYI70_g5197</name>
</gene>
<reference evidence="2 4" key="1">
    <citation type="submission" date="2017-01" db="EMBL/GenBank/DDBJ databases">
        <authorList>
            <person name="Mah S.A."/>
            <person name="Swanson W.J."/>
            <person name="Moy G.W."/>
            <person name="Vacquier V.D."/>
        </authorList>
    </citation>
    <scope>NUCLEOTIDE SEQUENCE [LARGE SCALE GENOMIC DNA]</scope>
    <source>
        <strain evidence="2 4">GSMNP</strain>
    </source>
</reference>
<keyword evidence="4" id="KW-1185">Reference proteome</keyword>
<sequence>MGYSSDIESYDKREEKNNNDNDENDSISNNIDGNDIENDINIVFGFDKGVKIIENSLDILKKHNNKMRRA</sequence>
<organism evidence="2 4">
    <name type="scientific">Smittium culicis</name>
    <dbReference type="NCBI Taxonomy" id="133412"/>
    <lineage>
        <taxon>Eukaryota</taxon>
        <taxon>Fungi</taxon>
        <taxon>Fungi incertae sedis</taxon>
        <taxon>Zoopagomycota</taxon>
        <taxon>Kickxellomycotina</taxon>
        <taxon>Harpellomycetes</taxon>
        <taxon>Harpellales</taxon>
        <taxon>Legeriomycetaceae</taxon>
        <taxon>Smittium</taxon>
    </lineage>
</organism>
<comment type="caution">
    <text evidence="2">The sequence shown here is derived from an EMBL/GenBank/DDBJ whole genome shotgun (WGS) entry which is preliminary data.</text>
</comment>
<evidence type="ECO:0000256" key="1">
    <source>
        <dbReference type="SAM" id="MobiDB-lite"/>
    </source>
</evidence>
<feature type="region of interest" description="Disordered" evidence="1">
    <location>
        <begin position="1"/>
        <end position="36"/>
    </location>
</feature>
<accession>A0A1R1X867</accession>
<proteinExistence type="predicted"/>
<dbReference type="EMBL" id="LSSN01001672">
    <property type="protein sequence ID" value="OMJ18716.1"/>
    <property type="molecule type" value="Genomic_DNA"/>
</dbReference>
<dbReference type="Proteomes" id="UP000187283">
    <property type="component" value="Unassembled WGS sequence"/>
</dbReference>
<protein>
    <submittedName>
        <fullName evidence="2">Uncharacterized protein</fullName>
    </submittedName>
</protein>
<dbReference type="EMBL" id="LSSN01004835">
    <property type="protein sequence ID" value="OMJ10798.1"/>
    <property type="molecule type" value="Genomic_DNA"/>
</dbReference>
<evidence type="ECO:0000313" key="4">
    <source>
        <dbReference type="Proteomes" id="UP000187283"/>
    </source>
</evidence>
<evidence type="ECO:0000313" key="2">
    <source>
        <dbReference type="EMBL" id="OMJ10798.1"/>
    </source>
</evidence>